<accession>A0A165P5X4</accession>
<keyword evidence="3" id="KW-1185">Reference proteome</keyword>
<dbReference type="Proteomes" id="UP000076727">
    <property type="component" value="Unassembled WGS sequence"/>
</dbReference>
<proteinExistence type="predicted"/>
<evidence type="ECO:0000256" key="1">
    <source>
        <dbReference type="SAM" id="SignalP"/>
    </source>
</evidence>
<reference evidence="2 3" key="1">
    <citation type="journal article" date="2016" name="Mol. Biol. Evol.">
        <title>Comparative Genomics of Early-Diverging Mushroom-Forming Fungi Provides Insights into the Origins of Lignocellulose Decay Capabilities.</title>
        <authorList>
            <person name="Nagy L.G."/>
            <person name="Riley R."/>
            <person name="Tritt A."/>
            <person name="Adam C."/>
            <person name="Daum C."/>
            <person name="Floudas D."/>
            <person name="Sun H."/>
            <person name="Yadav J.S."/>
            <person name="Pangilinan J."/>
            <person name="Larsson K.H."/>
            <person name="Matsuura K."/>
            <person name="Barry K."/>
            <person name="Labutti K."/>
            <person name="Kuo R."/>
            <person name="Ohm R.A."/>
            <person name="Bhattacharya S.S."/>
            <person name="Shirouzu T."/>
            <person name="Yoshinaga Y."/>
            <person name="Martin F.M."/>
            <person name="Grigoriev I.V."/>
            <person name="Hibbett D.S."/>
        </authorList>
    </citation>
    <scope>NUCLEOTIDE SEQUENCE [LARGE SCALE GENOMIC DNA]</scope>
    <source>
        <strain evidence="2 3">L-15889</strain>
    </source>
</reference>
<dbReference type="EMBL" id="KV429072">
    <property type="protein sequence ID" value="KZT67802.1"/>
    <property type="molecule type" value="Genomic_DNA"/>
</dbReference>
<organism evidence="2 3">
    <name type="scientific">Daedalea quercina L-15889</name>
    <dbReference type="NCBI Taxonomy" id="1314783"/>
    <lineage>
        <taxon>Eukaryota</taxon>
        <taxon>Fungi</taxon>
        <taxon>Dikarya</taxon>
        <taxon>Basidiomycota</taxon>
        <taxon>Agaricomycotina</taxon>
        <taxon>Agaricomycetes</taxon>
        <taxon>Polyporales</taxon>
        <taxon>Fomitopsis</taxon>
    </lineage>
</organism>
<evidence type="ECO:0008006" key="4">
    <source>
        <dbReference type="Google" id="ProtNLM"/>
    </source>
</evidence>
<evidence type="ECO:0000313" key="3">
    <source>
        <dbReference type="Proteomes" id="UP000076727"/>
    </source>
</evidence>
<feature type="signal peptide" evidence="1">
    <location>
        <begin position="1"/>
        <end position="18"/>
    </location>
</feature>
<dbReference type="AlphaFoldDB" id="A0A165P5X4"/>
<gene>
    <name evidence="2" type="ORF">DAEQUDRAFT_728555</name>
</gene>
<feature type="chain" id="PRO_5007863750" description="Secreted protein" evidence="1">
    <location>
        <begin position="19"/>
        <end position="95"/>
    </location>
</feature>
<protein>
    <recommendedName>
        <fullName evidence="4">Secreted protein</fullName>
    </recommendedName>
</protein>
<evidence type="ECO:0000313" key="2">
    <source>
        <dbReference type="EMBL" id="KZT67802.1"/>
    </source>
</evidence>
<keyword evidence="1" id="KW-0732">Signal</keyword>
<sequence length="95" mass="10180">MPFLLFVTLRDVCTGTTASCPLLCPSNVSAATDGSRLTGSLAHRPCRIFASNGVKIDILDSGGSPVLMVYSDLERFTHPRRELVPSTPASPTMRT</sequence>
<name>A0A165P5X4_9APHY</name>